<proteinExistence type="predicted"/>
<protein>
    <submittedName>
        <fullName evidence="2">Uncharacterized protein</fullName>
    </submittedName>
</protein>
<feature type="coiled-coil region" evidence="1">
    <location>
        <begin position="48"/>
        <end position="75"/>
    </location>
</feature>
<dbReference type="STRING" id="91360.SAMN05660330_02368"/>
<name>A0A1H0RLV7_9BACT</name>
<dbReference type="EMBL" id="FNJI01000015">
    <property type="protein sequence ID" value="SDP30493.1"/>
    <property type="molecule type" value="Genomic_DNA"/>
</dbReference>
<organism evidence="2 3">
    <name type="scientific">Desulforhopalus singaporensis</name>
    <dbReference type="NCBI Taxonomy" id="91360"/>
    <lineage>
        <taxon>Bacteria</taxon>
        <taxon>Pseudomonadati</taxon>
        <taxon>Thermodesulfobacteriota</taxon>
        <taxon>Desulfobulbia</taxon>
        <taxon>Desulfobulbales</taxon>
        <taxon>Desulfocapsaceae</taxon>
        <taxon>Desulforhopalus</taxon>
    </lineage>
</organism>
<gene>
    <name evidence="2" type="ORF">SAMN05660330_02368</name>
</gene>
<dbReference type="Proteomes" id="UP000199073">
    <property type="component" value="Unassembled WGS sequence"/>
</dbReference>
<evidence type="ECO:0000313" key="3">
    <source>
        <dbReference type="Proteomes" id="UP000199073"/>
    </source>
</evidence>
<dbReference type="PROSITE" id="PS51257">
    <property type="entry name" value="PROKAR_LIPOPROTEIN"/>
    <property type="match status" value="1"/>
</dbReference>
<evidence type="ECO:0000256" key="1">
    <source>
        <dbReference type="SAM" id="Coils"/>
    </source>
</evidence>
<keyword evidence="3" id="KW-1185">Reference proteome</keyword>
<evidence type="ECO:0000313" key="2">
    <source>
        <dbReference type="EMBL" id="SDP30493.1"/>
    </source>
</evidence>
<keyword evidence="1" id="KW-0175">Coiled coil</keyword>
<accession>A0A1H0RLV7</accession>
<reference evidence="2 3" key="1">
    <citation type="submission" date="2016-10" db="EMBL/GenBank/DDBJ databases">
        <authorList>
            <person name="de Groot N.N."/>
        </authorList>
    </citation>
    <scope>NUCLEOTIDE SEQUENCE [LARGE SCALE GENOMIC DNA]</scope>
    <source>
        <strain evidence="2 3">DSM 12130</strain>
    </source>
</reference>
<sequence>MKRTIATGLTFFILTILVSSCTSTPILKTLNIDNPRQQEQITADSKTIKALRTKLAAAREKEAALSDEIGRLKDEIDEKQTVISIQGKVIGLLDDGEQTLQKSIEAQIKKATSKDGV</sequence>
<dbReference type="AlphaFoldDB" id="A0A1H0RLV7"/>
<dbReference type="RefSeq" id="WP_092223054.1">
    <property type="nucleotide sequence ID" value="NZ_FNJI01000015.1"/>
</dbReference>